<dbReference type="EMBL" id="VIGB01000003">
    <property type="protein sequence ID" value="TQF01941.1"/>
    <property type="molecule type" value="Genomic_DNA"/>
</dbReference>
<organism evidence="1 2">
    <name type="scientific">Kitasatospora acidiphila</name>
    <dbReference type="NCBI Taxonomy" id="2567942"/>
    <lineage>
        <taxon>Bacteria</taxon>
        <taxon>Bacillati</taxon>
        <taxon>Actinomycetota</taxon>
        <taxon>Actinomycetes</taxon>
        <taxon>Kitasatosporales</taxon>
        <taxon>Streptomycetaceae</taxon>
        <taxon>Kitasatospora</taxon>
    </lineage>
</organism>
<dbReference type="OrthoDB" id="4135100at2"/>
<evidence type="ECO:0008006" key="3">
    <source>
        <dbReference type="Google" id="ProtNLM"/>
    </source>
</evidence>
<name>A0A540VYY3_9ACTN</name>
<dbReference type="SUPFAM" id="SSF52540">
    <property type="entry name" value="P-loop containing nucleoside triphosphate hydrolases"/>
    <property type="match status" value="1"/>
</dbReference>
<proteinExistence type="predicted"/>
<dbReference type="Proteomes" id="UP000319103">
    <property type="component" value="Unassembled WGS sequence"/>
</dbReference>
<gene>
    <name evidence="1" type="ORF">E6W39_06235</name>
</gene>
<comment type="caution">
    <text evidence="1">The sequence shown here is derived from an EMBL/GenBank/DDBJ whole genome shotgun (WGS) entry which is preliminary data.</text>
</comment>
<accession>A0A540VYY3</accession>
<sequence length="224" mass="24035">MVSRDALPRFLSLNGPDNVGKTTHLARIAEHYPALQPLGSIHHHDPTPWNGAAQGDYATWWFEKVSTRELTGMMLASHAMRAAARSPQSVGLLDRGLPMLLAAAAATSAIKDSLTSAQALAGIEALAAESGLAAEPEAAILLLPSRDAARSYAITSVREGRVWTGVYVRYQHTLHEVLTLQASKGTYAAVIDCEGRSINDVHVRLLTHAARIIPALFLRTGDDS</sequence>
<dbReference type="RefSeq" id="WP_141632663.1">
    <property type="nucleotide sequence ID" value="NZ_VIGB01000003.1"/>
</dbReference>
<protein>
    <recommendedName>
        <fullName evidence="3">Thymidylate kinase</fullName>
    </recommendedName>
</protein>
<dbReference type="AlphaFoldDB" id="A0A540VYY3"/>
<keyword evidence="2" id="KW-1185">Reference proteome</keyword>
<reference evidence="1 2" key="1">
    <citation type="submission" date="2019-06" db="EMBL/GenBank/DDBJ databases">
        <title>Description of Kitasatospora acidophila sp. nov. isolated from pine grove soil, and reclassification of Streptomyces novaecaesareae to Kitasatospora novaeceasareae comb. nov.</title>
        <authorList>
            <person name="Kim M.J."/>
        </authorList>
    </citation>
    <scope>NUCLEOTIDE SEQUENCE [LARGE SCALE GENOMIC DNA]</scope>
    <source>
        <strain evidence="1 2">MMS16-CNU292</strain>
    </source>
</reference>
<evidence type="ECO:0000313" key="1">
    <source>
        <dbReference type="EMBL" id="TQF01941.1"/>
    </source>
</evidence>
<evidence type="ECO:0000313" key="2">
    <source>
        <dbReference type="Proteomes" id="UP000319103"/>
    </source>
</evidence>
<dbReference type="InterPro" id="IPR027417">
    <property type="entry name" value="P-loop_NTPase"/>
</dbReference>